<evidence type="ECO:0000313" key="2">
    <source>
        <dbReference type="EMBL" id="KAK8044978.1"/>
    </source>
</evidence>
<accession>A0ABR1TEF2</accession>
<gene>
    <name evidence="2" type="ORF">PG993_005002</name>
</gene>
<sequence length="320" mass="37121">MDGYIIVRLIGNTTFDGRNFTALKASDIESAYGTWAIPHQPNVTGVVRNITRETAPNFSDSPAFPEFPEYERFFGLWTWTLWASTIVLPLVAWVASAARKWYIDKHHRARVTRQRASTPTPEQAIRAAEVQEWEASPWEQAVVLFVMSLWRGIQLAIGTYMVVFQFKLLPRLGSPEFVACMQPRWNVYPPTAAHVFLGFHIWTLSFAYFGALIRIAATAAVLKRSNFLGDYQLFHLDYAWLEKWKLYLTFAPDIIAFAFAMCIHYLLPCVNDKLHEDLKLFMISYAPLCIWSFINRYCGIVTWYYRLYWGMPRTTQVDVQ</sequence>
<comment type="caution">
    <text evidence="2">The sequence shown here is derived from an EMBL/GenBank/DDBJ whole genome shotgun (WGS) entry which is preliminary data.</text>
</comment>
<feature type="transmembrane region" description="Helical" evidence="1">
    <location>
        <begin position="141"/>
        <end position="163"/>
    </location>
</feature>
<keyword evidence="1" id="KW-0472">Membrane</keyword>
<feature type="transmembrane region" description="Helical" evidence="1">
    <location>
        <begin position="76"/>
        <end position="98"/>
    </location>
</feature>
<reference evidence="2 3" key="1">
    <citation type="submission" date="2023-01" db="EMBL/GenBank/DDBJ databases">
        <title>Analysis of 21 Apiospora genomes using comparative genomics revels a genus with tremendous synthesis potential of carbohydrate active enzymes and secondary metabolites.</title>
        <authorList>
            <person name="Sorensen T."/>
        </authorList>
    </citation>
    <scope>NUCLEOTIDE SEQUENCE [LARGE SCALE GENOMIC DNA]</scope>
    <source>
        <strain evidence="2 3">CBS 33761</strain>
    </source>
</reference>
<evidence type="ECO:0000313" key="3">
    <source>
        <dbReference type="Proteomes" id="UP001444661"/>
    </source>
</evidence>
<keyword evidence="1" id="KW-0812">Transmembrane</keyword>
<feature type="transmembrane region" description="Helical" evidence="1">
    <location>
        <begin position="282"/>
        <end position="305"/>
    </location>
</feature>
<feature type="transmembrane region" description="Helical" evidence="1">
    <location>
        <begin position="199"/>
        <end position="222"/>
    </location>
</feature>
<keyword evidence="3" id="KW-1185">Reference proteome</keyword>
<dbReference type="EMBL" id="JAQQWK010000003">
    <property type="protein sequence ID" value="KAK8044978.1"/>
    <property type="molecule type" value="Genomic_DNA"/>
</dbReference>
<evidence type="ECO:0000256" key="1">
    <source>
        <dbReference type="SAM" id="Phobius"/>
    </source>
</evidence>
<proteinExistence type="predicted"/>
<name>A0ABR1TEF2_9PEZI</name>
<organism evidence="2 3">
    <name type="scientific">Apiospora rasikravindrae</name>
    <dbReference type="NCBI Taxonomy" id="990691"/>
    <lineage>
        <taxon>Eukaryota</taxon>
        <taxon>Fungi</taxon>
        <taxon>Dikarya</taxon>
        <taxon>Ascomycota</taxon>
        <taxon>Pezizomycotina</taxon>
        <taxon>Sordariomycetes</taxon>
        <taxon>Xylariomycetidae</taxon>
        <taxon>Amphisphaeriales</taxon>
        <taxon>Apiosporaceae</taxon>
        <taxon>Apiospora</taxon>
    </lineage>
</organism>
<keyword evidence="1" id="KW-1133">Transmembrane helix</keyword>
<dbReference type="Proteomes" id="UP001444661">
    <property type="component" value="Unassembled WGS sequence"/>
</dbReference>
<feature type="transmembrane region" description="Helical" evidence="1">
    <location>
        <begin position="246"/>
        <end position="267"/>
    </location>
</feature>
<protein>
    <submittedName>
        <fullName evidence="2">Uncharacterized protein</fullName>
    </submittedName>
</protein>